<proteinExistence type="predicted"/>
<gene>
    <name evidence="1" type="ORF">MRATA1EN3_LOCUS18766</name>
</gene>
<evidence type="ECO:0000313" key="1">
    <source>
        <dbReference type="EMBL" id="CAI9707553.1"/>
    </source>
</evidence>
<reference evidence="1" key="1">
    <citation type="submission" date="2023-05" db="EMBL/GenBank/DDBJ databases">
        <authorList>
            <consortium name="ELIXIR-Norway"/>
        </authorList>
    </citation>
    <scope>NUCLEOTIDE SEQUENCE</scope>
</reference>
<name>A0ACB0F4V8_RANTA</name>
<evidence type="ECO:0000313" key="2">
    <source>
        <dbReference type="Proteomes" id="UP001162501"/>
    </source>
</evidence>
<dbReference type="Proteomes" id="UP001162501">
    <property type="component" value="Chromosome 30"/>
</dbReference>
<dbReference type="EMBL" id="OX596114">
    <property type="protein sequence ID" value="CAI9707553.1"/>
    <property type="molecule type" value="Genomic_DNA"/>
</dbReference>
<sequence length="83" mass="8774">MQRASGNTSQTRSSEALGTCVGLLARKTRKDRTLQAMMREMLGWEEVVSLKVMPSPGDIRGGDAGGVGGTLGEEVKELGVRPA</sequence>
<organism evidence="1 2">
    <name type="scientific">Rangifer tarandus platyrhynchus</name>
    <name type="common">Svalbard reindeer</name>
    <dbReference type="NCBI Taxonomy" id="3082113"/>
    <lineage>
        <taxon>Eukaryota</taxon>
        <taxon>Metazoa</taxon>
        <taxon>Chordata</taxon>
        <taxon>Craniata</taxon>
        <taxon>Vertebrata</taxon>
        <taxon>Euteleostomi</taxon>
        <taxon>Mammalia</taxon>
        <taxon>Eutheria</taxon>
        <taxon>Laurasiatheria</taxon>
        <taxon>Artiodactyla</taxon>
        <taxon>Ruminantia</taxon>
        <taxon>Pecora</taxon>
        <taxon>Cervidae</taxon>
        <taxon>Odocoileinae</taxon>
        <taxon>Rangifer</taxon>
    </lineage>
</organism>
<accession>A0ACB0F4V8</accession>
<protein>
    <submittedName>
        <fullName evidence="1">Uncharacterized protein</fullName>
    </submittedName>
</protein>